<gene>
    <name evidence="9" type="ordered locus">Plabr_4274</name>
</gene>
<dbReference type="Gene3D" id="3.40.190.10">
    <property type="entry name" value="Periplasmic binding protein-like II"/>
    <property type="match status" value="2"/>
</dbReference>
<dbReference type="KEGG" id="pbs:Plabr_4274"/>
<dbReference type="GO" id="GO:0016020">
    <property type="term" value="C:membrane"/>
    <property type="evidence" value="ECO:0007669"/>
    <property type="project" value="InterPro"/>
</dbReference>
<dbReference type="SMART" id="SM00062">
    <property type="entry name" value="PBPb"/>
    <property type="match status" value="1"/>
</dbReference>
<dbReference type="GO" id="GO:0042597">
    <property type="term" value="C:periplasmic space"/>
    <property type="evidence" value="ECO:0007669"/>
    <property type="project" value="UniProtKB-SubCell"/>
</dbReference>
<keyword evidence="10" id="KW-1185">Reference proteome</keyword>
<dbReference type="GO" id="GO:0042626">
    <property type="term" value="F:ATPase-coupled transmembrane transporter activity"/>
    <property type="evidence" value="ECO:0007669"/>
    <property type="project" value="InterPro"/>
</dbReference>
<keyword evidence="4 7" id="KW-0732">Signal</keyword>
<dbReference type="PROSITE" id="PS51257">
    <property type="entry name" value="PROKAR_LIPOPROTEIN"/>
    <property type="match status" value="1"/>
</dbReference>
<dbReference type="Pfam" id="PF09084">
    <property type="entry name" value="NMT1"/>
    <property type="match status" value="1"/>
</dbReference>
<dbReference type="AlphaFoldDB" id="F0SIZ8"/>
<dbReference type="STRING" id="756272.Plabr_4274"/>
<evidence type="ECO:0000256" key="2">
    <source>
        <dbReference type="ARBA" id="ARBA00010742"/>
    </source>
</evidence>
<dbReference type="InterPro" id="IPR010067">
    <property type="entry name" value="ABC_SsuA_sub-bd"/>
</dbReference>
<comment type="subcellular location">
    <subcellularLocation>
        <location evidence="1">Periplasm</location>
    </subcellularLocation>
</comment>
<feature type="domain" description="Solute-binding protein family 3/N-terminal" evidence="8">
    <location>
        <begin position="40"/>
        <end position="260"/>
    </location>
</feature>
<dbReference type="InterPro" id="IPR015168">
    <property type="entry name" value="SsuA/THI5"/>
</dbReference>
<reference evidence="10" key="1">
    <citation type="submission" date="2011-02" db="EMBL/GenBank/DDBJ databases">
        <title>The complete genome of Planctomyces brasiliensis DSM 5305.</title>
        <authorList>
            <person name="Lucas S."/>
            <person name="Copeland A."/>
            <person name="Lapidus A."/>
            <person name="Bruce D."/>
            <person name="Goodwin L."/>
            <person name="Pitluck S."/>
            <person name="Kyrpides N."/>
            <person name="Mavromatis K."/>
            <person name="Pagani I."/>
            <person name="Ivanova N."/>
            <person name="Ovchinnikova G."/>
            <person name="Lu M."/>
            <person name="Detter J.C."/>
            <person name="Han C."/>
            <person name="Land M."/>
            <person name="Hauser L."/>
            <person name="Markowitz V."/>
            <person name="Cheng J.-F."/>
            <person name="Hugenholtz P."/>
            <person name="Woyke T."/>
            <person name="Wu D."/>
            <person name="Tindall B."/>
            <person name="Pomrenke H.G."/>
            <person name="Brambilla E."/>
            <person name="Klenk H.-P."/>
            <person name="Eisen J.A."/>
        </authorList>
    </citation>
    <scope>NUCLEOTIDE SEQUENCE [LARGE SCALE GENOMIC DNA]</scope>
    <source>
        <strain evidence="10">ATCC 49424 / DSM 5305 / JCM 21570 / NBRC 103401 / IFAM 1448</strain>
    </source>
</reference>
<name>F0SIZ8_RUBBR</name>
<dbReference type="PANTHER" id="PTHR30024:SF42">
    <property type="entry name" value="ALIPHATIC SULFONATES-BINDING PROTEIN-RELATED"/>
    <property type="match status" value="1"/>
</dbReference>
<evidence type="ECO:0000256" key="5">
    <source>
        <dbReference type="ARBA" id="ARBA00055538"/>
    </source>
</evidence>
<dbReference type="eggNOG" id="COG0715">
    <property type="taxonomic scope" value="Bacteria"/>
</dbReference>
<evidence type="ECO:0000256" key="1">
    <source>
        <dbReference type="ARBA" id="ARBA00004418"/>
    </source>
</evidence>
<evidence type="ECO:0000313" key="9">
    <source>
        <dbReference type="EMBL" id="ADY61847.1"/>
    </source>
</evidence>
<dbReference type="Proteomes" id="UP000006860">
    <property type="component" value="Chromosome"/>
</dbReference>
<keyword evidence="3" id="KW-0813">Transport</keyword>
<dbReference type="PANTHER" id="PTHR30024">
    <property type="entry name" value="ALIPHATIC SULFONATES-BINDING PROTEIN-RELATED"/>
    <property type="match status" value="1"/>
</dbReference>
<dbReference type="EMBL" id="CP002546">
    <property type="protein sequence ID" value="ADY61847.1"/>
    <property type="molecule type" value="Genomic_DNA"/>
</dbReference>
<proteinExistence type="inferred from homology"/>
<comment type="similarity">
    <text evidence="2">Belongs to the bacterial solute-binding protein SsuA/TauA family.</text>
</comment>
<evidence type="ECO:0000256" key="7">
    <source>
        <dbReference type="SAM" id="SignalP"/>
    </source>
</evidence>
<dbReference type="HOGENOM" id="CLU_028871_2_2_0"/>
<evidence type="ECO:0000256" key="6">
    <source>
        <dbReference type="ARBA" id="ARBA00070228"/>
    </source>
</evidence>
<evidence type="ECO:0000256" key="4">
    <source>
        <dbReference type="ARBA" id="ARBA00022729"/>
    </source>
</evidence>
<sequence>MIPRFCFSSRIVRQAVSLCIAALLLISGMACSNGQSSSKTLRVSLQPIPSYAPFWVARHKGWLGEALREHGIENVEWSVLRDGPLQNEAFAAGTIDVALTADTPAIIGRAAGLDIQVVGLAAICPESLAVLVPKDSDIQSAKDLAGKKIAATKGSFCHHLLALALQKAGMTLDDVSFINMAGPEINTSLQAGQIDAGVTWEPYISQALETDTIRMLFDGTGLKQGHEVIVARSGLIENSPEVIQALLDVYQKSADWIAEHPGEAAELIADDVNLSPEQVQKNLGVIQFAPPLTQQDLDDFEDTQKFLFELDVNRREIGIEEFAATQFATPKPSEDQDEN</sequence>
<comment type="function">
    <text evidence="5">Part of a binding-protein-dependent transport system for aliphatic sulfonates. Putative binding protein.</text>
</comment>
<protein>
    <recommendedName>
        <fullName evidence="6">Putative aliphatic sulfonates-binding protein</fullName>
    </recommendedName>
</protein>
<accession>F0SIZ8</accession>
<dbReference type="FunFam" id="3.40.190.10:FF:000050">
    <property type="entry name" value="Sulfonate ABC transporter substrate-binding protein"/>
    <property type="match status" value="1"/>
</dbReference>
<dbReference type="SUPFAM" id="SSF53850">
    <property type="entry name" value="Periplasmic binding protein-like II"/>
    <property type="match status" value="1"/>
</dbReference>
<dbReference type="OrthoDB" id="9814375at2"/>
<dbReference type="CDD" id="cd13562">
    <property type="entry name" value="PBP2_SsuA_like_5"/>
    <property type="match status" value="1"/>
</dbReference>
<dbReference type="NCBIfam" id="TIGR01728">
    <property type="entry name" value="SsuA_fam"/>
    <property type="match status" value="1"/>
</dbReference>
<feature type="signal peptide" evidence="7">
    <location>
        <begin position="1"/>
        <end position="32"/>
    </location>
</feature>
<evidence type="ECO:0000259" key="8">
    <source>
        <dbReference type="SMART" id="SM00062"/>
    </source>
</evidence>
<dbReference type="InterPro" id="IPR001638">
    <property type="entry name" value="Solute-binding_3/MltF_N"/>
</dbReference>
<organism evidence="9 10">
    <name type="scientific">Rubinisphaera brasiliensis (strain ATCC 49424 / DSM 5305 / JCM 21570 / IAM 15109 / NBRC 103401 / IFAM 1448)</name>
    <name type="common">Planctomyces brasiliensis</name>
    <dbReference type="NCBI Taxonomy" id="756272"/>
    <lineage>
        <taxon>Bacteria</taxon>
        <taxon>Pseudomonadati</taxon>
        <taxon>Planctomycetota</taxon>
        <taxon>Planctomycetia</taxon>
        <taxon>Planctomycetales</taxon>
        <taxon>Planctomycetaceae</taxon>
        <taxon>Rubinisphaera</taxon>
    </lineage>
</organism>
<evidence type="ECO:0000256" key="3">
    <source>
        <dbReference type="ARBA" id="ARBA00022448"/>
    </source>
</evidence>
<dbReference type="RefSeq" id="WP_013630552.1">
    <property type="nucleotide sequence ID" value="NC_015174.1"/>
</dbReference>
<evidence type="ECO:0000313" key="10">
    <source>
        <dbReference type="Proteomes" id="UP000006860"/>
    </source>
</evidence>
<feature type="chain" id="PRO_5003260548" description="Putative aliphatic sulfonates-binding protein" evidence="7">
    <location>
        <begin position="33"/>
        <end position="339"/>
    </location>
</feature>